<organism evidence="1 2">
    <name type="scientific">Stereum hirsutum (strain FP-91666)</name>
    <name type="common">White-rot fungus</name>
    <dbReference type="NCBI Taxonomy" id="721885"/>
    <lineage>
        <taxon>Eukaryota</taxon>
        <taxon>Fungi</taxon>
        <taxon>Dikarya</taxon>
        <taxon>Basidiomycota</taxon>
        <taxon>Agaricomycotina</taxon>
        <taxon>Agaricomycetes</taxon>
        <taxon>Russulales</taxon>
        <taxon>Stereaceae</taxon>
        <taxon>Stereum</taxon>
    </lineage>
</organism>
<dbReference type="RefSeq" id="XP_007299292.1">
    <property type="nucleotide sequence ID" value="XM_007299230.1"/>
</dbReference>
<keyword evidence="2" id="KW-1185">Reference proteome</keyword>
<dbReference type="AlphaFoldDB" id="R7RW54"/>
<dbReference type="GeneID" id="18806605"/>
<sequence>MSNADWGTAKKPNDHCWRLIRELEKRENAKVIYGLRPGEVCTKSSGETKITVCQRMAKALWPNCTDLVRAGQQVKTKCESLAKVYREKSKGIKETGGGLEGHEQGTEVLMEFYVPAHGPDHDTPEKYTDLWSMFTCLFYAYITSDCTLNS</sequence>
<evidence type="ECO:0000313" key="1">
    <source>
        <dbReference type="EMBL" id="EIM79005.1"/>
    </source>
</evidence>
<reference evidence="2" key="1">
    <citation type="journal article" date="2012" name="Science">
        <title>The Paleozoic origin of enzymatic lignin decomposition reconstructed from 31 fungal genomes.</title>
        <authorList>
            <person name="Floudas D."/>
            <person name="Binder M."/>
            <person name="Riley R."/>
            <person name="Barry K."/>
            <person name="Blanchette R.A."/>
            <person name="Henrissat B."/>
            <person name="Martinez A.T."/>
            <person name="Otillar R."/>
            <person name="Spatafora J.W."/>
            <person name="Yadav J.S."/>
            <person name="Aerts A."/>
            <person name="Benoit I."/>
            <person name="Boyd A."/>
            <person name="Carlson A."/>
            <person name="Copeland A."/>
            <person name="Coutinho P.M."/>
            <person name="de Vries R.P."/>
            <person name="Ferreira P."/>
            <person name="Findley K."/>
            <person name="Foster B."/>
            <person name="Gaskell J."/>
            <person name="Glotzer D."/>
            <person name="Gorecki P."/>
            <person name="Heitman J."/>
            <person name="Hesse C."/>
            <person name="Hori C."/>
            <person name="Igarashi K."/>
            <person name="Jurgens J.A."/>
            <person name="Kallen N."/>
            <person name="Kersten P."/>
            <person name="Kohler A."/>
            <person name="Kuees U."/>
            <person name="Kumar T.K.A."/>
            <person name="Kuo A."/>
            <person name="LaButti K."/>
            <person name="Larrondo L.F."/>
            <person name="Lindquist E."/>
            <person name="Ling A."/>
            <person name="Lombard V."/>
            <person name="Lucas S."/>
            <person name="Lundell T."/>
            <person name="Martin R."/>
            <person name="McLaughlin D.J."/>
            <person name="Morgenstern I."/>
            <person name="Morin E."/>
            <person name="Murat C."/>
            <person name="Nagy L.G."/>
            <person name="Nolan M."/>
            <person name="Ohm R.A."/>
            <person name="Patyshakuliyeva A."/>
            <person name="Rokas A."/>
            <person name="Ruiz-Duenas F.J."/>
            <person name="Sabat G."/>
            <person name="Salamov A."/>
            <person name="Samejima M."/>
            <person name="Schmutz J."/>
            <person name="Slot J.C."/>
            <person name="St John F."/>
            <person name="Stenlid J."/>
            <person name="Sun H."/>
            <person name="Sun S."/>
            <person name="Syed K."/>
            <person name="Tsang A."/>
            <person name="Wiebenga A."/>
            <person name="Young D."/>
            <person name="Pisabarro A."/>
            <person name="Eastwood D.C."/>
            <person name="Martin F."/>
            <person name="Cullen D."/>
            <person name="Grigoriev I.V."/>
            <person name="Hibbett D.S."/>
        </authorList>
    </citation>
    <scope>NUCLEOTIDE SEQUENCE [LARGE SCALE GENOMIC DNA]</scope>
    <source>
        <strain evidence="2">FP-91666</strain>
    </source>
</reference>
<name>R7RW54_STEHR</name>
<dbReference type="EMBL" id="JH687454">
    <property type="protein sequence ID" value="EIM79005.1"/>
    <property type="molecule type" value="Genomic_DNA"/>
</dbReference>
<accession>R7RW54</accession>
<dbReference type="KEGG" id="shs:STEHIDRAFT_48836"/>
<dbReference type="KEGG" id="shs:STEHIDRAFT_70029"/>
<dbReference type="Proteomes" id="UP000053927">
    <property type="component" value="Unassembled WGS sequence"/>
</dbReference>
<gene>
    <name evidence="1" type="ORF">STEHIDRAFT_70029</name>
</gene>
<dbReference type="OrthoDB" id="3231351at2759"/>
<evidence type="ECO:0000313" key="2">
    <source>
        <dbReference type="Proteomes" id="UP000053927"/>
    </source>
</evidence>
<dbReference type="OMA" id="PYHANIS"/>
<protein>
    <submittedName>
        <fullName evidence="1">Uncharacterized protein</fullName>
    </submittedName>
</protein>
<dbReference type="RefSeq" id="XP_007311898.1">
    <property type="nucleotide sequence ID" value="XM_007311836.1"/>
</dbReference>
<proteinExistence type="predicted"/>